<protein>
    <submittedName>
        <fullName evidence="1">Uncharacterized protein</fullName>
    </submittedName>
</protein>
<reference evidence="1" key="1">
    <citation type="journal article" date="2021" name="Proc. Natl. Acad. Sci. U.S.A.">
        <title>A Catalog of Tens of Thousands of Viruses from Human Metagenomes Reveals Hidden Associations with Chronic Diseases.</title>
        <authorList>
            <person name="Tisza M.J."/>
            <person name="Buck C.B."/>
        </authorList>
    </citation>
    <scope>NUCLEOTIDE SEQUENCE</scope>
    <source>
        <strain evidence="1">CtNs77</strain>
    </source>
</reference>
<sequence>MKCELCGKRINLYGKYSAVIAGEEHYLCVWCYRKIKKSNEVLREKNETK</sequence>
<accession>A0A8S5QI77</accession>
<dbReference type="EMBL" id="BK015656">
    <property type="protein sequence ID" value="DAE18485.1"/>
    <property type="molecule type" value="Genomic_DNA"/>
</dbReference>
<organism evidence="1">
    <name type="scientific">Siphoviridae sp. ctNs77</name>
    <dbReference type="NCBI Taxonomy" id="2825473"/>
    <lineage>
        <taxon>Viruses</taxon>
        <taxon>Duplodnaviria</taxon>
        <taxon>Heunggongvirae</taxon>
        <taxon>Uroviricota</taxon>
        <taxon>Caudoviricetes</taxon>
    </lineage>
</organism>
<name>A0A8S5QI77_9CAUD</name>
<evidence type="ECO:0000313" key="1">
    <source>
        <dbReference type="EMBL" id="DAE18485.1"/>
    </source>
</evidence>
<proteinExistence type="predicted"/>